<evidence type="ECO:0000256" key="1">
    <source>
        <dbReference type="ARBA" id="ARBA00004370"/>
    </source>
</evidence>
<dbReference type="InterPro" id="IPR023408">
    <property type="entry name" value="MscS_beta-dom_sf"/>
</dbReference>
<proteinExistence type="predicted"/>
<dbReference type="InterPro" id="IPR006685">
    <property type="entry name" value="MscS_channel_2nd"/>
</dbReference>
<dbReference type="STRING" id="1603606.DSOUD_0785"/>
<dbReference type="PATRIC" id="fig|1603606.3.peg.861"/>
<dbReference type="InterPro" id="IPR010920">
    <property type="entry name" value="LSM_dom_sf"/>
</dbReference>
<keyword evidence="3 5" id="KW-1133">Transmembrane helix</keyword>
<dbReference type="RefSeq" id="WP_053549766.1">
    <property type="nucleotide sequence ID" value="NZ_CP010802.1"/>
</dbReference>
<evidence type="ECO:0000256" key="5">
    <source>
        <dbReference type="SAM" id="Phobius"/>
    </source>
</evidence>
<dbReference type="AlphaFoldDB" id="A0A0M4D4N0"/>
<dbReference type="Pfam" id="PF00924">
    <property type="entry name" value="MS_channel_2nd"/>
    <property type="match status" value="1"/>
</dbReference>
<feature type="transmembrane region" description="Helical" evidence="5">
    <location>
        <begin position="140"/>
        <end position="161"/>
    </location>
</feature>
<feature type="transmembrane region" description="Helical" evidence="5">
    <location>
        <begin position="92"/>
        <end position="113"/>
    </location>
</feature>
<organism evidence="7 8">
    <name type="scientific">Desulfuromonas soudanensis</name>
    <dbReference type="NCBI Taxonomy" id="1603606"/>
    <lineage>
        <taxon>Bacteria</taxon>
        <taxon>Pseudomonadati</taxon>
        <taxon>Thermodesulfobacteriota</taxon>
        <taxon>Desulfuromonadia</taxon>
        <taxon>Desulfuromonadales</taxon>
        <taxon>Desulfuromonadaceae</taxon>
        <taxon>Desulfuromonas</taxon>
    </lineage>
</organism>
<accession>A0A0M4D4N0</accession>
<comment type="subcellular location">
    <subcellularLocation>
        <location evidence="1">Membrane</location>
    </subcellularLocation>
</comment>
<dbReference type="KEGG" id="des:DSOUD_0785"/>
<feature type="transmembrane region" description="Helical" evidence="5">
    <location>
        <begin position="167"/>
        <end position="186"/>
    </location>
</feature>
<feature type="transmembrane region" description="Helical" evidence="5">
    <location>
        <begin position="63"/>
        <end position="80"/>
    </location>
</feature>
<dbReference type="GO" id="GO:0008381">
    <property type="term" value="F:mechanosensitive monoatomic ion channel activity"/>
    <property type="evidence" value="ECO:0007669"/>
    <property type="project" value="UniProtKB-ARBA"/>
</dbReference>
<feature type="transmembrane region" description="Helical" evidence="5">
    <location>
        <begin position="20"/>
        <end position="42"/>
    </location>
</feature>
<dbReference type="EMBL" id="CP010802">
    <property type="protein sequence ID" value="ALC15572.1"/>
    <property type="molecule type" value="Genomic_DNA"/>
</dbReference>
<keyword evidence="4 5" id="KW-0472">Membrane</keyword>
<dbReference type="Gene3D" id="1.10.287.1260">
    <property type="match status" value="1"/>
</dbReference>
<keyword evidence="2 5" id="KW-0812">Transmembrane</keyword>
<dbReference type="Gene3D" id="2.30.30.60">
    <property type="match status" value="1"/>
</dbReference>
<feature type="domain" description="Mechanosensitive ion channel MscS" evidence="6">
    <location>
        <begin position="190"/>
        <end position="255"/>
    </location>
</feature>
<dbReference type="Proteomes" id="UP000057158">
    <property type="component" value="Chromosome"/>
</dbReference>
<evidence type="ECO:0000256" key="3">
    <source>
        <dbReference type="ARBA" id="ARBA00022989"/>
    </source>
</evidence>
<evidence type="ECO:0000259" key="6">
    <source>
        <dbReference type="Pfam" id="PF00924"/>
    </source>
</evidence>
<evidence type="ECO:0000256" key="4">
    <source>
        <dbReference type="ARBA" id="ARBA00023136"/>
    </source>
</evidence>
<dbReference type="GO" id="GO:0016020">
    <property type="term" value="C:membrane"/>
    <property type="evidence" value="ECO:0007669"/>
    <property type="project" value="UniProtKB-SubCell"/>
</dbReference>
<evidence type="ECO:0000256" key="2">
    <source>
        <dbReference type="ARBA" id="ARBA00022692"/>
    </source>
</evidence>
<dbReference type="SUPFAM" id="SSF50182">
    <property type="entry name" value="Sm-like ribonucleoproteins"/>
    <property type="match status" value="1"/>
</dbReference>
<evidence type="ECO:0000313" key="7">
    <source>
        <dbReference type="EMBL" id="ALC15572.1"/>
    </source>
</evidence>
<protein>
    <submittedName>
        <fullName evidence="7">Small-conductance mechanosensitive channel</fullName>
    </submittedName>
</protein>
<dbReference type="PROSITE" id="PS51257">
    <property type="entry name" value="PROKAR_LIPOPROTEIN"/>
    <property type="match status" value="1"/>
</dbReference>
<gene>
    <name evidence="7" type="ORF">DSOUD_0785</name>
</gene>
<sequence length="357" mass="39638">MDWSKELEGLSGWQAAGVSLVILAVAVAIGLLACLLLFKILFRLAGRQESSLHQSLVRRWRSPARLLLPSLALLLILPVLRFPVELTGLLRHLLSLVLIGGVCWLLGATTFGLREVMLDRYDLKERDNLKARTVHTQVDVLVKIVMVVLFFLAGATMLMTFDKVRQVGVSLLASAGIFGIIAGFAAQRSLATLIAGIQIAITQPIRLDDVVIVEGEWGRIEEITLTYVVVRIWDRRRLIVPISWFLEKPFQNWTRVSADILGTVLFHVDYSVPVAEVRAELERIVAGEKAWDGKVVGLQVTDATDKTLELRALVSAADSGSAWDLRCAVREKLIDFISRTYPESLPRLRAEVASTPE</sequence>
<evidence type="ECO:0000313" key="8">
    <source>
        <dbReference type="Proteomes" id="UP000057158"/>
    </source>
</evidence>
<name>A0A0M4D4N0_9BACT</name>
<dbReference type="OrthoDB" id="9792218at2"/>
<reference evidence="7 8" key="1">
    <citation type="submission" date="2015-07" db="EMBL/GenBank/DDBJ databases">
        <title>Isolation and Genomic Characterization of a Novel Halophilic Metal-Reducing Deltaproteobacterium from the Deep Subsurface.</title>
        <authorList>
            <person name="Badalamenti J.P."/>
            <person name="Summers Z.M."/>
            <person name="Gralnick J.A."/>
            <person name="Bond D.R."/>
        </authorList>
    </citation>
    <scope>NUCLEOTIDE SEQUENCE [LARGE SCALE GENOMIC DNA]</scope>
    <source>
        <strain evidence="7 8">WTL</strain>
    </source>
</reference>
<dbReference type="PANTHER" id="PTHR30566:SF25">
    <property type="entry name" value="INNER MEMBRANE PROTEIN"/>
    <property type="match status" value="1"/>
</dbReference>
<dbReference type="PANTHER" id="PTHR30566">
    <property type="entry name" value="YNAI-RELATED MECHANOSENSITIVE ION CHANNEL"/>
    <property type="match status" value="1"/>
</dbReference>
<keyword evidence="8" id="KW-1185">Reference proteome</keyword>